<dbReference type="OrthoDB" id="2963168at2759"/>
<name>W3WYI3_PESFW</name>
<dbReference type="PANTHER" id="PTHR14187">
    <property type="entry name" value="ALPHA KINASE/ELONGATION FACTOR 2 KINASE"/>
    <property type="match status" value="1"/>
</dbReference>
<dbReference type="InterPro" id="IPR043129">
    <property type="entry name" value="ATPase_NBD"/>
</dbReference>
<dbReference type="eggNOG" id="KOG1815">
    <property type="taxonomic scope" value="Eukaryota"/>
</dbReference>
<dbReference type="eggNOG" id="KOG0101">
    <property type="taxonomic scope" value="Eukaryota"/>
</dbReference>
<evidence type="ECO:0000313" key="12">
    <source>
        <dbReference type="Proteomes" id="UP000030651"/>
    </source>
</evidence>
<dbReference type="PROSITE" id="PS51873">
    <property type="entry name" value="TRIAD"/>
    <property type="match status" value="1"/>
</dbReference>
<gene>
    <name evidence="11" type="ORF">PFICI_10008</name>
</gene>
<dbReference type="Proteomes" id="UP000030651">
    <property type="component" value="Unassembled WGS sequence"/>
</dbReference>
<dbReference type="AlphaFoldDB" id="W3WYI3"/>
<feature type="domain" description="RING-type" evidence="10">
    <location>
        <begin position="651"/>
        <end position="947"/>
    </location>
</feature>
<dbReference type="HOGENOM" id="CLU_310581_0_0_1"/>
<feature type="domain" description="RING-type" evidence="9">
    <location>
        <begin position="655"/>
        <end position="708"/>
    </location>
</feature>
<protein>
    <recommendedName>
        <fullName evidence="13">RING-type domain-containing protein</fullName>
    </recommendedName>
</protein>
<dbReference type="SMART" id="SM00647">
    <property type="entry name" value="IBR"/>
    <property type="match status" value="1"/>
</dbReference>
<dbReference type="Pfam" id="PF22191">
    <property type="entry name" value="IBR_1"/>
    <property type="match status" value="1"/>
</dbReference>
<evidence type="ECO:0000259" key="10">
    <source>
        <dbReference type="PROSITE" id="PS51873"/>
    </source>
</evidence>
<dbReference type="CDD" id="cd20335">
    <property type="entry name" value="BRcat_RBR"/>
    <property type="match status" value="1"/>
</dbReference>
<evidence type="ECO:0000256" key="8">
    <source>
        <dbReference type="SAM" id="MobiDB-lite"/>
    </source>
</evidence>
<dbReference type="InterPro" id="IPR013083">
    <property type="entry name" value="Znf_RING/FYVE/PHD"/>
</dbReference>
<dbReference type="EMBL" id="KI912115">
    <property type="protein sequence ID" value="ETS77946.1"/>
    <property type="molecule type" value="Genomic_DNA"/>
</dbReference>
<dbReference type="InterPro" id="IPR001841">
    <property type="entry name" value="Znf_RING"/>
</dbReference>
<accession>W3WYI3</accession>
<proteinExistence type="predicted"/>
<keyword evidence="3" id="KW-0677">Repeat</keyword>
<feature type="region of interest" description="Disordered" evidence="8">
    <location>
        <begin position="865"/>
        <end position="901"/>
    </location>
</feature>
<dbReference type="InParanoid" id="W3WYI3"/>
<organism evidence="11 12">
    <name type="scientific">Pestalotiopsis fici (strain W106-1 / CGMCC3.15140)</name>
    <dbReference type="NCBI Taxonomy" id="1229662"/>
    <lineage>
        <taxon>Eukaryota</taxon>
        <taxon>Fungi</taxon>
        <taxon>Dikarya</taxon>
        <taxon>Ascomycota</taxon>
        <taxon>Pezizomycotina</taxon>
        <taxon>Sordariomycetes</taxon>
        <taxon>Xylariomycetidae</taxon>
        <taxon>Amphisphaeriales</taxon>
        <taxon>Sporocadaceae</taxon>
        <taxon>Pestalotiopsis</taxon>
    </lineage>
</organism>
<evidence type="ECO:0000256" key="6">
    <source>
        <dbReference type="ARBA" id="ARBA00022833"/>
    </source>
</evidence>
<dbReference type="RefSeq" id="XP_007836780.1">
    <property type="nucleotide sequence ID" value="XM_007838589.1"/>
</dbReference>
<dbReference type="STRING" id="1229662.W3WYI3"/>
<dbReference type="GO" id="GO:0016740">
    <property type="term" value="F:transferase activity"/>
    <property type="evidence" value="ECO:0007669"/>
    <property type="project" value="UniProtKB-KW"/>
</dbReference>
<evidence type="ECO:0000256" key="3">
    <source>
        <dbReference type="ARBA" id="ARBA00022737"/>
    </source>
</evidence>
<dbReference type="PANTHER" id="PTHR14187:SF82">
    <property type="entry name" value="FAMILY CHAPERONE, PUTATIVE (AFU_ORTHOLOGUE AFUA_7G08575)-RELATED"/>
    <property type="match status" value="1"/>
</dbReference>
<dbReference type="InterPro" id="IPR044066">
    <property type="entry name" value="TRIAD_supradom"/>
</dbReference>
<keyword evidence="4 7" id="KW-0863">Zinc-finger</keyword>
<keyword evidence="12" id="KW-1185">Reference proteome</keyword>
<evidence type="ECO:0000256" key="7">
    <source>
        <dbReference type="PROSITE-ProRule" id="PRU00175"/>
    </source>
</evidence>
<evidence type="ECO:0000256" key="1">
    <source>
        <dbReference type="ARBA" id="ARBA00022679"/>
    </source>
</evidence>
<evidence type="ECO:0008006" key="13">
    <source>
        <dbReference type="Google" id="ProtNLM"/>
    </source>
</evidence>
<feature type="compositionally biased region" description="Basic and acidic residues" evidence="8">
    <location>
        <begin position="865"/>
        <end position="888"/>
    </location>
</feature>
<evidence type="ECO:0000259" key="9">
    <source>
        <dbReference type="PROSITE" id="PS50089"/>
    </source>
</evidence>
<dbReference type="PROSITE" id="PS50089">
    <property type="entry name" value="ZF_RING_2"/>
    <property type="match status" value="1"/>
</dbReference>
<dbReference type="CDD" id="cd10170">
    <property type="entry name" value="ASKHA_NBD_HSP70"/>
    <property type="match status" value="1"/>
</dbReference>
<evidence type="ECO:0000256" key="2">
    <source>
        <dbReference type="ARBA" id="ARBA00022723"/>
    </source>
</evidence>
<feature type="compositionally biased region" description="Polar residues" evidence="8">
    <location>
        <begin position="891"/>
        <end position="901"/>
    </location>
</feature>
<keyword evidence="2" id="KW-0479">Metal-binding</keyword>
<dbReference type="Gene3D" id="1.20.120.1750">
    <property type="match status" value="1"/>
</dbReference>
<dbReference type="InterPro" id="IPR002867">
    <property type="entry name" value="IBR_dom"/>
</dbReference>
<keyword evidence="1" id="KW-0808">Transferase</keyword>
<keyword evidence="6" id="KW-0862">Zinc</keyword>
<dbReference type="SUPFAM" id="SSF57850">
    <property type="entry name" value="RING/U-box"/>
    <property type="match status" value="3"/>
</dbReference>
<sequence length="947" mass="106747">MFNTISKVTAARKAAAANAMATNATPEPTLVIAIDFGTTSTGVAWADTSRHDRRFTITEWPSLGDKIFTYHKVPTKVRLLPDGSHQWGLLITNDAHPDEVLEWFKLGLDPDHIPGDNQSLKAKLQSFNIDDLATRYLDSLGETILPMIEERLGRAVFAALPVHFVLTVPAIWTDRAKQRTLQIFEATKSFGDDEAQRSLEGRSKRTVTLLSEPEAAAMFALDDLVQSGLKVGQTIVVVDAGGGTVDLVSYRVNALTPHFEVSEAAAGSGGMCGSAYLDQRFGQLLRKRVGGLDEFNEEIFDKAMDIFSQRIKRQFTMASLPNGNFSVPVEGLPDNRDAGIRRGRMTIRATDMHVIFEEVVLKVIQLINEQIAATGGTVDKILLVGGFGTSVYLRERIQQAMDTRVGSKVDIVSPNSAQLAVVNGALLKGMELTDPVQLTRVKVKDRVARKHYGMETSVRFNPVAHHSIAEHKYYDGMDGHDSVAVMDWFIRKGERITEAVPWRKNFLQVSRVSGGRPESIKLEVYSDETSQIAPLRKNGSVKSLCLVEANLSAIPDADLPIRRGIDGHDYYDIDCDIEAAYGSAMTSYTLIYRGVIIYFVRRSRNYRYRSTRFIAQCKDKQDRSHSQYQAGVRTHSHFLDWLESGEPLTTPPRECNSCLEDKPLTDFPIRGVTSNCKHALTTCIECIRTSIQTQLGSKQWQDVSCPECPKRVGIDDIALYTDADTTARYAEYFLNRTLGESKQFVWCPLPGCSSGQTHHAGAKQPIVLCESCQRQWCFNHQDAWHVDYSCEDYDTFLADRTFQTRAQQQIQLEDAEDEAARQLQRAIEDAGQLFNQVLLNEEEAAQERARLEQARREQELREAQERARREEERRRVEEAERERARNRQAESTASERFANKTTKPCPSCGVRIFKDGGCDHMHCSRCDTDYFWESGIIWEDEDEDEHW</sequence>
<dbReference type="Gene3D" id="3.90.640.10">
    <property type="entry name" value="Actin, Chain A, domain 4"/>
    <property type="match status" value="1"/>
</dbReference>
<dbReference type="GO" id="GO:0008270">
    <property type="term" value="F:zinc ion binding"/>
    <property type="evidence" value="ECO:0007669"/>
    <property type="project" value="UniProtKB-KW"/>
</dbReference>
<dbReference type="KEGG" id="pfy:PFICI_10008"/>
<evidence type="ECO:0000256" key="4">
    <source>
        <dbReference type="ARBA" id="ARBA00022771"/>
    </source>
</evidence>
<dbReference type="Pfam" id="PF01485">
    <property type="entry name" value="IBR"/>
    <property type="match status" value="1"/>
</dbReference>
<dbReference type="SUPFAM" id="SSF53067">
    <property type="entry name" value="Actin-like ATPase domain"/>
    <property type="match status" value="2"/>
</dbReference>
<keyword evidence="5" id="KW-0833">Ubl conjugation pathway</keyword>
<evidence type="ECO:0000256" key="5">
    <source>
        <dbReference type="ARBA" id="ARBA00022786"/>
    </source>
</evidence>
<evidence type="ECO:0000313" key="11">
    <source>
        <dbReference type="EMBL" id="ETS77946.1"/>
    </source>
</evidence>
<reference evidence="12" key="1">
    <citation type="journal article" date="2015" name="BMC Genomics">
        <title>Genomic and transcriptomic analysis of the endophytic fungus Pestalotiopsis fici reveals its lifestyle and high potential for synthesis of natural products.</title>
        <authorList>
            <person name="Wang X."/>
            <person name="Zhang X."/>
            <person name="Liu L."/>
            <person name="Xiang M."/>
            <person name="Wang W."/>
            <person name="Sun X."/>
            <person name="Che Y."/>
            <person name="Guo L."/>
            <person name="Liu G."/>
            <person name="Guo L."/>
            <person name="Wang C."/>
            <person name="Yin W.B."/>
            <person name="Stadler M."/>
            <person name="Zhang X."/>
            <person name="Liu X."/>
        </authorList>
    </citation>
    <scope>NUCLEOTIDE SEQUENCE [LARGE SCALE GENOMIC DNA]</scope>
    <source>
        <strain evidence="12">W106-1 / CGMCC3.15140</strain>
    </source>
</reference>
<dbReference type="Gene3D" id="3.30.420.40">
    <property type="match status" value="2"/>
</dbReference>
<dbReference type="Gene3D" id="3.30.40.10">
    <property type="entry name" value="Zinc/RING finger domain, C3HC4 (zinc finger)"/>
    <property type="match status" value="1"/>
</dbReference>
<dbReference type="GeneID" id="19275021"/>